<evidence type="ECO:0000313" key="2">
    <source>
        <dbReference type="Proteomes" id="UP000035034"/>
    </source>
</evidence>
<protein>
    <submittedName>
        <fullName evidence="1">Uncharacterized protein</fullName>
    </submittedName>
</protein>
<sequence>MRMLNPMEGAPIFEYTYVISPLSGIDDSRIIKIEDSCDAVFENQDGFALATLSVAAVDGRQAGIDGAILLRRAGFEVVRTYPDFVTRGDIAERAGKTRQAVGNWIRGDRQSAIAFPRPVNLVAGGIWLWGTVVDWMRSAAVEAADIGDSLQFPSIEDHSFVDCFIGWGDSQCADVSYAVRQSASIDDVTEISSTPSQFTASRYTMETQANC</sequence>
<dbReference type="Proteomes" id="UP000035034">
    <property type="component" value="Unassembled WGS sequence"/>
</dbReference>
<dbReference type="AlphaFoldDB" id="H0QWT8"/>
<evidence type="ECO:0000313" key="1">
    <source>
        <dbReference type="EMBL" id="GAB17289.1"/>
    </source>
</evidence>
<name>H0QWT8_9ACTN</name>
<proteinExistence type="predicted"/>
<comment type="caution">
    <text evidence="1">The sequence shown here is derived from an EMBL/GenBank/DDBJ whole genome shotgun (WGS) entry which is preliminary data.</text>
</comment>
<dbReference type="eggNOG" id="COG3311">
    <property type="taxonomic scope" value="Bacteria"/>
</dbReference>
<organism evidence="1 2">
    <name type="scientific">Gordonia effusa NBRC 100432</name>
    <dbReference type="NCBI Taxonomy" id="1077974"/>
    <lineage>
        <taxon>Bacteria</taxon>
        <taxon>Bacillati</taxon>
        <taxon>Actinomycetota</taxon>
        <taxon>Actinomycetes</taxon>
        <taxon>Mycobacteriales</taxon>
        <taxon>Gordoniaceae</taxon>
        <taxon>Gordonia</taxon>
    </lineage>
</organism>
<reference evidence="1 2" key="1">
    <citation type="submission" date="2011-12" db="EMBL/GenBank/DDBJ databases">
        <title>Whole genome shotgun sequence of Gordonia effusa NBRC 100432.</title>
        <authorList>
            <person name="Yoshida I."/>
            <person name="Takarada H."/>
            <person name="Hosoyama A."/>
            <person name="Tsuchikane K."/>
            <person name="Katsumata H."/>
            <person name="Yamazaki S."/>
            <person name="Fujita N."/>
        </authorList>
    </citation>
    <scope>NUCLEOTIDE SEQUENCE [LARGE SCALE GENOMIC DNA]</scope>
    <source>
        <strain evidence="1 2">NBRC 100432</strain>
    </source>
</reference>
<dbReference type="EMBL" id="BAEH01000023">
    <property type="protein sequence ID" value="GAB17289.1"/>
    <property type="molecule type" value="Genomic_DNA"/>
</dbReference>
<accession>H0QWT8</accession>
<gene>
    <name evidence="1" type="ORF">GOEFS_023_00060</name>
</gene>
<keyword evidence="2" id="KW-1185">Reference proteome</keyword>
<dbReference type="STRING" id="1077974.GOEFS_023_00060"/>